<dbReference type="GeneID" id="109711580"/>
<dbReference type="SUPFAM" id="SSF52058">
    <property type="entry name" value="L domain-like"/>
    <property type="match status" value="1"/>
</dbReference>
<evidence type="ECO:0000256" key="1">
    <source>
        <dbReference type="ARBA" id="ARBA00004196"/>
    </source>
</evidence>
<keyword evidence="3" id="KW-0677">Repeat</keyword>
<keyword evidence="2" id="KW-0433">Leucine-rich repeat</keyword>
<dbReference type="Proteomes" id="UP000515123">
    <property type="component" value="Linkage group 6"/>
</dbReference>
<dbReference type="PANTHER" id="PTHR48059:SF4">
    <property type="entry name" value="POLYGALACTURONASE INHIBITOR 1-RELATED"/>
    <property type="match status" value="1"/>
</dbReference>
<reference evidence="6" key="2">
    <citation type="submission" date="2025-08" db="UniProtKB">
        <authorList>
            <consortium name="RefSeq"/>
        </authorList>
    </citation>
    <scope>IDENTIFICATION</scope>
    <source>
        <tissue evidence="6">Leaf</tissue>
    </source>
</reference>
<dbReference type="InterPro" id="IPR032675">
    <property type="entry name" value="LRR_dom_sf"/>
</dbReference>
<dbReference type="Pfam" id="PF08263">
    <property type="entry name" value="LRRNT_2"/>
    <property type="match status" value="1"/>
</dbReference>
<dbReference type="InterPro" id="IPR013210">
    <property type="entry name" value="LRR_N_plant-typ"/>
</dbReference>
<sequence length="230" mass="25326">MQILSTTAETTEYQTLLNLFLYLHNSTKISKFSSCLTFILVQNRGKIKQNDESLLISCGPHGGHPPLAHFGLHHVDTPIKSSLLIYSTPSYYSSIGEKGKNVPCLNLVSISISSFLFASYCLPLQTVLFSATCHRGEKAALLKVKYSWHNPGFLFSWDTAADCCNWTYIICSQVGRVIDISFPESDISTFLPPVIGELSALKSLANAFMPALTSPIPPFFTKLTGLEVLV</sequence>
<dbReference type="Gene3D" id="3.80.10.10">
    <property type="entry name" value="Ribonuclease Inhibitor"/>
    <property type="match status" value="1"/>
</dbReference>
<evidence type="ECO:0000256" key="2">
    <source>
        <dbReference type="ARBA" id="ARBA00022614"/>
    </source>
</evidence>
<reference evidence="5" key="1">
    <citation type="journal article" date="2015" name="Nat. Genet.">
        <title>The pineapple genome and the evolution of CAM photosynthesis.</title>
        <authorList>
            <person name="Ming R."/>
            <person name="VanBuren R."/>
            <person name="Wai C.M."/>
            <person name="Tang H."/>
            <person name="Schatz M.C."/>
            <person name="Bowers J.E."/>
            <person name="Lyons E."/>
            <person name="Wang M.L."/>
            <person name="Chen J."/>
            <person name="Biggers E."/>
            <person name="Zhang J."/>
            <person name="Huang L."/>
            <person name="Zhang L."/>
            <person name="Miao W."/>
            <person name="Zhang J."/>
            <person name="Ye Z."/>
            <person name="Miao C."/>
            <person name="Lin Z."/>
            <person name="Wang H."/>
            <person name="Zhou H."/>
            <person name="Yim W.C."/>
            <person name="Priest H.D."/>
            <person name="Zheng C."/>
            <person name="Woodhouse M."/>
            <person name="Edger P.P."/>
            <person name="Guyot R."/>
            <person name="Guo H.B."/>
            <person name="Guo H."/>
            <person name="Zheng G."/>
            <person name="Singh R."/>
            <person name="Sharma A."/>
            <person name="Min X."/>
            <person name="Zheng Y."/>
            <person name="Lee H."/>
            <person name="Gurtowski J."/>
            <person name="Sedlazeck F.J."/>
            <person name="Harkess A."/>
            <person name="McKain M.R."/>
            <person name="Liao Z."/>
            <person name="Fang J."/>
            <person name="Liu J."/>
            <person name="Zhang X."/>
            <person name="Zhang Q."/>
            <person name="Hu W."/>
            <person name="Qin Y."/>
            <person name="Wang K."/>
            <person name="Chen L.Y."/>
            <person name="Shirley N."/>
            <person name="Lin Y.R."/>
            <person name="Liu L.Y."/>
            <person name="Hernandez A.G."/>
            <person name="Wright C.L."/>
            <person name="Bulone V."/>
            <person name="Tuskan G.A."/>
            <person name="Heath K."/>
            <person name="Zee F."/>
            <person name="Moore P.H."/>
            <person name="Sunkar R."/>
            <person name="Leebens-Mack J.H."/>
            <person name="Mockler T."/>
            <person name="Bennetzen J.L."/>
            <person name="Freeling M."/>
            <person name="Sankoff D."/>
            <person name="Paterson A.H."/>
            <person name="Zhu X."/>
            <person name="Yang X."/>
            <person name="Smith J.A."/>
            <person name="Cushman J.C."/>
            <person name="Paull R.E."/>
            <person name="Yu Q."/>
        </authorList>
    </citation>
    <scope>NUCLEOTIDE SEQUENCE [LARGE SCALE GENOMIC DNA]</scope>
    <source>
        <strain evidence="5">cv. F153</strain>
    </source>
</reference>
<evidence type="ECO:0000259" key="4">
    <source>
        <dbReference type="Pfam" id="PF08263"/>
    </source>
</evidence>
<comment type="subcellular location">
    <subcellularLocation>
        <location evidence="1">Cell envelope</location>
    </subcellularLocation>
</comment>
<proteinExistence type="predicted"/>
<dbReference type="AlphaFoldDB" id="A0A6P5F2E2"/>
<organism evidence="5 6">
    <name type="scientific">Ananas comosus</name>
    <name type="common">Pineapple</name>
    <name type="synonym">Ananas ananas</name>
    <dbReference type="NCBI Taxonomy" id="4615"/>
    <lineage>
        <taxon>Eukaryota</taxon>
        <taxon>Viridiplantae</taxon>
        <taxon>Streptophyta</taxon>
        <taxon>Embryophyta</taxon>
        <taxon>Tracheophyta</taxon>
        <taxon>Spermatophyta</taxon>
        <taxon>Magnoliopsida</taxon>
        <taxon>Liliopsida</taxon>
        <taxon>Poales</taxon>
        <taxon>Bromeliaceae</taxon>
        <taxon>Bromelioideae</taxon>
        <taxon>Ananas</taxon>
    </lineage>
</organism>
<name>A0A6P5F2E2_ANACO</name>
<dbReference type="PANTHER" id="PTHR48059">
    <property type="entry name" value="POLYGALACTURONASE INHIBITOR 1"/>
    <property type="match status" value="1"/>
</dbReference>
<protein>
    <submittedName>
        <fullName evidence="6">Polygalacturonase inhibitor 2-like</fullName>
    </submittedName>
</protein>
<feature type="domain" description="Leucine-rich repeat-containing N-terminal plant-type" evidence="4">
    <location>
        <begin position="137"/>
        <end position="172"/>
    </location>
</feature>
<keyword evidence="5" id="KW-1185">Reference proteome</keyword>
<dbReference type="RefSeq" id="XP_020090306.1">
    <property type="nucleotide sequence ID" value="XM_020234717.1"/>
</dbReference>
<dbReference type="InterPro" id="IPR051848">
    <property type="entry name" value="PGIP"/>
</dbReference>
<evidence type="ECO:0000256" key="3">
    <source>
        <dbReference type="ARBA" id="ARBA00022737"/>
    </source>
</evidence>
<evidence type="ECO:0000313" key="6">
    <source>
        <dbReference type="RefSeq" id="XP_020090306.1"/>
    </source>
</evidence>
<gene>
    <name evidence="6" type="primary">LOC109711580</name>
</gene>
<accession>A0A6P5F2E2</accession>
<evidence type="ECO:0000313" key="5">
    <source>
        <dbReference type="Proteomes" id="UP000515123"/>
    </source>
</evidence>